<accession>A0A106BNT7</accession>
<reference evidence="2 3" key="1">
    <citation type="journal article" date="2015" name="Appl. Environ. Microbiol.">
        <title>Aerobic and Anaerobic Thiosulfate Oxidation by a Cold-Adapted, Subglacial Chemoautotroph.</title>
        <authorList>
            <person name="Harrold Z.R."/>
            <person name="Skidmore M.L."/>
            <person name="Hamilton T.L."/>
            <person name="Desch L."/>
            <person name="Amada K."/>
            <person name="van Gelder W."/>
            <person name="Glover K."/>
            <person name="Roden E.E."/>
            <person name="Boyd E.S."/>
        </authorList>
    </citation>
    <scope>NUCLEOTIDE SEQUENCE [LARGE SCALE GENOMIC DNA]</scope>
    <source>
        <strain evidence="2 3">RG</strain>
    </source>
</reference>
<dbReference type="SUPFAM" id="SSF52540">
    <property type="entry name" value="P-loop containing nucleoside triphosphate hydrolases"/>
    <property type="match status" value="1"/>
</dbReference>
<evidence type="ECO:0000256" key="1">
    <source>
        <dbReference type="ARBA" id="ARBA00022763"/>
    </source>
</evidence>
<dbReference type="PANTHER" id="PTHR35369:SF3">
    <property type="entry name" value="TRANSLESION DNA SYNTHESIS-ASSOCIATED PROTEIN IMUA"/>
    <property type="match status" value="1"/>
</dbReference>
<dbReference type="OrthoDB" id="9811176at2"/>
<dbReference type="AlphaFoldDB" id="A0A106BNT7"/>
<dbReference type="InterPro" id="IPR050356">
    <property type="entry name" value="SulA_CellDiv_inhibitor"/>
</dbReference>
<gene>
    <name evidence="2" type="ORF">ABW22_09235</name>
</gene>
<dbReference type="InterPro" id="IPR017166">
    <property type="entry name" value="UCP037290"/>
</dbReference>
<dbReference type="NCBIfam" id="NF033429">
    <property type="entry name" value="ImuA_translesion"/>
    <property type="match status" value="1"/>
</dbReference>
<sequence length="225" mass="24209">MTPTLESVLQHPGIWRGNQRAQMAEDALPTGFAALDELLPGGGWPRGALTEVLLARQGIGELRLLTPTLARLSQADGWLAWVAPPYVPYAAALAAAGIDLKRLVVAKPQSEADAWWTAEQALRSGACGALLAWLRAADERRMRRLQLAAENGQTWGVLFRHARAAQDRSPAALRLLLEPSADGLAVSILKRRGGPVSKPVFVAMPQAGMARRTRRAAPVLSLVHS</sequence>
<proteinExistence type="predicted"/>
<dbReference type="InterPro" id="IPR047610">
    <property type="entry name" value="ImuA_translesion"/>
</dbReference>
<evidence type="ECO:0000313" key="2">
    <source>
        <dbReference type="EMBL" id="KVW95888.1"/>
    </source>
</evidence>
<protein>
    <submittedName>
        <fullName evidence="2">SOS cell division inhibitor SulA</fullName>
    </submittedName>
</protein>
<name>A0A106BNT7_THIDE</name>
<keyword evidence="1" id="KW-0227">DNA damage</keyword>
<dbReference type="PATRIC" id="fig|36861.3.peg.1503"/>
<dbReference type="PANTHER" id="PTHR35369">
    <property type="entry name" value="BLR3025 PROTEIN-RELATED"/>
    <property type="match status" value="1"/>
</dbReference>
<dbReference type="GO" id="GO:0006281">
    <property type="term" value="P:DNA repair"/>
    <property type="evidence" value="ECO:0007669"/>
    <property type="project" value="TreeGrafter"/>
</dbReference>
<organism evidence="2 3">
    <name type="scientific">Thiobacillus denitrificans</name>
    <dbReference type="NCBI Taxonomy" id="36861"/>
    <lineage>
        <taxon>Bacteria</taxon>
        <taxon>Pseudomonadati</taxon>
        <taxon>Pseudomonadota</taxon>
        <taxon>Betaproteobacteria</taxon>
        <taxon>Nitrosomonadales</taxon>
        <taxon>Thiobacillaceae</taxon>
        <taxon>Thiobacillus</taxon>
    </lineage>
</organism>
<dbReference type="InterPro" id="IPR027417">
    <property type="entry name" value="P-loop_NTPase"/>
</dbReference>
<dbReference type="GO" id="GO:0051301">
    <property type="term" value="P:cell division"/>
    <property type="evidence" value="ECO:0007669"/>
    <property type="project" value="UniProtKB-KW"/>
</dbReference>
<keyword evidence="2" id="KW-0132">Cell division</keyword>
<dbReference type="Gene3D" id="3.40.50.300">
    <property type="entry name" value="P-loop containing nucleotide triphosphate hydrolases"/>
    <property type="match status" value="1"/>
</dbReference>
<keyword evidence="3" id="KW-1185">Reference proteome</keyword>
<dbReference type="EMBL" id="LDUG01000022">
    <property type="protein sequence ID" value="KVW95888.1"/>
    <property type="molecule type" value="Genomic_DNA"/>
</dbReference>
<evidence type="ECO:0000313" key="3">
    <source>
        <dbReference type="Proteomes" id="UP000064243"/>
    </source>
</evidence>
<keyword evidence="2" id="KW-0131">Cell cycle</keyword>
<dbReference type="RefSeq" id="WP_059755304.1">
    <property type="nucleotide sequence ID" value="NZ_LDUG01000022.1"/>
</dbReference>
<dbReference type="Proteomes" id="UP000064243">
    <property type="component" value="Unassembled WGS sequence"/>
</dbReference>
<comment type="caution">
    <text evidence="2">The sequence shown here is derived from an EMBL/GenBank/DDBJ whole genome shotgun (WGS) entry which is preliminary data.</text>
</comment>
<dbReference type="PIRSF" id="PIRSF037290">
    <property type="entry name" value="UCP037290"/>
    <property type="match status" value="1"/>
</dbReference>